<evidence type="ECO:0000313" key="11">
    <source>
        <dbReference type="EMBL" id="SDE26814.1"/>
    </source>
</evidence>
<keyword evidence="6 9" id="KW-0210">Decarboxylase</keyword>
<dbReference type="UniPathway" id="UPA00626">
    <property type="reaction ID" value="UER00678"/>
</dbReference>
<keyword evidence="8 9" id="KW-0456">Lyase</keyword>
<gene>
    <name evidence="11" type="ORF">SAMN05216464_10539</name>
</gene>
<comment type="pathway">
    <text evidence="2 9">Polyol metabolism; (R,R)-butane-2,3-diol biosynthesis; (R,R)-butane-2,3-diol from pyruvate: step 2/3.</text>
</comment>
<keyword evidence="10" id="KW-0472">Membrane</keyword>
<dbReference type="InterPro" id="IPR005128">
    <property type="entry name" value="Acetolactate_a_deCO2ase"/>
</dbReference>
<evidence type="ECO:0000256" key="6">
    <source>
        <dbReference type="ARBA" id="ARBA00022793"/>
    </source>
</evidence>
<dbReference type="GO" id="GO:0045151">
    <property type="term" value="P:acetoin biosynthetic process"/>
    <property type="evidence" value="ECO:0007669"/>
    <property type="project" value="UniProtKB-UniRule"/>
</dbReference>
<evidence type="ECO:0000313" key="12">
    <source>
        <dbReference type="Proteomes" id="UP000199072"/>
    </source>
</evidence>
<dbReference type="SUPFAM" id="SSF117856">
    <property type="entry name" value="AF0104/ALDC/Ptd012-like"/>
    <property type="match status" value="1"/>
</dbReference>
<keyword evidence="7 9" id="KW-0005">Acetoin biosynthesis</keyword>
<dbReference type="STRING" id="1391627.SAMN05216464_10539"/>
<dbReference type="PANTHER" id="PTHR35524:SF1">
    <property type="entry name" value="ALPHA-ACETOLACTATE DECARBOXYLASE"/>
    <property type="match status" value="1"/>
</dbReference>
<evidence type="ECO:0000256" key="3">
    <source>
        <dbReference type="ARBA" id="ARBA00007106"/>
    </source>
</evidence>
<evidence type="ECO:0000256" key="8">
    <source>
        <dbReference type="ARBA" id="ARBA00023239"/>
    </source>
</evidence>
<protein>
    <recommendedName>
        <fullName evidence="5 9">Alpha-acetolactate decarboxylase</fullName>
        <ecNumber evidence="4 9">4.1.1.5</ecNumber>
    </recommendedName>
</protein>
<dbReference type="Gene3D" id="3.30.1330.80">
    <property type="entry name" value="Hypothetical protein, similar to alpha- acetolactate decarboxylase, domain 2"/>
    <property type="match status" value="2"/>
</dbReference>
<comment type="catalytic activity">
    <reaction evidence="1 9">
        <text>(2S)-2-acetolactate + H(+) = (R)-acetoin + CO2</text>
        <dbReference type="Rhea" id="RHEA:21580"/>
        <dbReference type="ChEBI" id="CHEBI:15378"/>
        <dbReference type="ChEBI" id="CHEBI:15686"/>
        <dbReference type="ChEBI" id="CHEBI:16526"/>
        <dbReference type="ChEBI" id="CHEBI:58476"/>
        <dbReference type="EC" id="4.1.1.5"/>
    </reaction>
</comment>
<evidence type="ECO:0000256" key="1">
    <source>
        <dbReference type="ARBA" id="ARBA00001784"/>
    </source>
</evidence>
<dbReference type="NCBIfam" id="TIGR01252">
    <property type="entry name" value="acetolac_decarb"/>
    <property type="match status" value="1"/>
</dbReference>
<sequence>MQYKKILIMLKPYKYFSLLIICIFMALQGMAQQKTKPLNTHGGNLFSAGFAAGFIGGLYDAFYPYKQLLKQGDFGLGAPGKLDGELLLLNGKLYQTQATGKTTQLIDTGKTPYAVVCFFQPKKVYKRTGELTKAGLFSYLDSLLTNTNGIYAIHIKGKFRLVKTRAFPPVEKPYLPLAAMLDRQHFFNHTDIDGDLVGFRTPAFMEGSFITGYHFHFLSADKANGGHMIDVITQDITVEIDLLNSYTMQLPQTTDFNNFDFKKDRKDDIKSVENGKKQ</sequence>
<dbReference type="Proteomes" id="UP000199072">
    <property type="component" value="Unassembled WGS sequence"/>
</dbReference>
<keyword evidence="10" id="KW-1133">Transmembrane helix</keyword>
<evidence type="ECO:0000256" key="9">
    <source>
        <dbReference type="PIRNR" id="PIRNR001332"/>
    </source>
</evidence>
<reference evidence="11 12" key="1">
    <citation type="submission" date="2016-10" db="EMBL/GenBank/DDBJ databases">
        <authorList>
            <person name="de Groot N.N."/>
        </authorList>
    </citation>
    <scope>NUCLEOTIDE SEQUENCE [LARGE SCALE GENOMIC DNA]</scope>
    <source>
        <strain evidence="11 12">47C3B</strain>
    </source>
</reference>
<evidence type="ECO:0000256" key="5">
    <source>
        <dbReference type="ARBA" id="ARBA00020164"/>
    </source>
</evidence>
<dbReference type="CDD" id="cd17299">
    <property type="entry name" value="acetolactate_decarboxylase"/>
    <property type="match status" value="1"/>
</dbReference>
<evidence type="ECO:0000256" key="2">
    <source>
        <dbReference type="ARBA" id="ARBA00005170"/>
    </source>
</evidence>
<name>A0A1G7BIC2_9SPHI</name>
<proteinExistence type="inferred from homology"/>
<accession>A0A1G7BIC2</accession>
<dbReference type="GO" id="GO:0047605">
    <property type="term" value="F:acetolactate decarboxylase activity"/>
    <property type="evidence" value="ECO:0007669"/>
    <property type="project" value="UniProtKB-UniRule"/>
</dbReference>
<keyword evidence="10" id="KW-0812">Transmembrane</keyword>
<organism evidence="11 12">
    <name type="scientific">Mucilaginibacter pineti</name>
    <dbReference type="NCBI Taxonomy" id="1391627"/>
    <lineage>
        <taxon>Bacteria</taxon>
        <taxon>Pseudomonadati</taxon>
        <taxon>Bacteroidota</taxon>
        <taxon>Sphingobacteriia</taxon>
        <taxon>Sphingobacteriales</taxon>
        <taxon>Sphingobacteriaceae</taxon>
        <taxon>Mucilaginibacter</taxon>
    </lineage>
</organism>
<dbReference type="EMBL" id="FNAI01000005">
    <property type="protein sequence ID" value="SDE26814.1"/>
    <property type="molecule type" value="Genomic_DNA"/>
</dbReference>
<dbReference type="EC" id="4.1.1.5" evidence="4 9"/>
<comment type="similarity">
    <text evidence="3 9">Belongs to the alpha-acetolactate decarboxylase family.</text>
</comment>
<evidence type="ECO:0000256" key="4">
    <source>
        <dbReference type="ARBA" id="ARBA00013204"/>
    </source>
</evidence>
<feature type="transmembrane region" description="Helical" evidence="10">
    <location>
        <begin position="41"/>
        <end position="62"/>
    </location>
</feature>
<dbReference type="Pfam" id="PF03306">
    <property type="entry name" value="AAL_decarboxy"/>
    <property type="match status" value="1"/>
</dbReference>
<keyword evidence="12" id="KW-1185">Reference proteome</keyword>
<evidence type="ECO:0000256" key="10">
    <source>
        <dbReference type="SAM" id="Phobius"/>
    </source>
</evidence>
<dbReference type="PANTHER" id="PTHR35524">
    <property type="entry name" value="ALPHA-ACETOLACTATE DECARBOXYLASE"/>
    <property type="match status" value="1"/>
</dbReference>
<dbReference type="AlphaFoldDB" id="A0A1G7BIC2"/>
<evidence type="ECO:0000256" key="7">
    <source>
        <dbReference type="ARBA" id="ARBA00023061"/>
    </source>
</evidence>
<dbReference type="PIRSF" id="PIRSF001332">
    <property type="entry name" value="Acetolac_decarb"/>
    <property type="match status" value="1"/>
</dbReference>